<dbReference type="EMBL" id="LS992241">
    <property type="protein sequence ID" value="SYX82682.1"/>
    <property type="molecule type" value="Genomic_DNA"/>
</dbReference>
<evidence type="ECO:0000313" key="1">
    <source>
        <dbReference type="EMBL" id="SYX82682.1"/>
    </source>
</evidence>
<dbReference type="AlphaFoldDB" id="A0A383R7W8"/>
<protein>
    <submittedName>
        <fullName evidence="1">Uncharacterized protein</fullName>
    </submittedName>
</protein>
<organism evidence="1 2">
    <name type="scientific">Paenibacillus alvei</name>
    <name type="common">Bacillus alvei</name>
    <dbReference type="NCBI Taxonomy" id="44250"/>
    <lineage>
        <taxon>Bacteria</taxon>
        <taxon>Bacillati</taxon>
        <taxon>Bacillota</taxon>
        <taxon>Bacilli</taxon>
        <taxon>Bacillales</taxon>
        <taxon>Paenibacillaceae</taxon>
        <taxon>Paenibacillus</taxon>
    </lineage>
</organism>
<gene>
    <name evidence="1" type="ORF">PBLR_11104</name>
</gene>
<accession>A0A383R7W8</accession>
<reference evidence="2" key="1">
    <citation type="submission" date="2018-08" db="EMBL/GenBank/DDBJ databases">
        <authorList>
            <person name="Chevrot R."/>
        </authorList>
    </citation>
    <scope>NUCLEOTIDE SEQUENCE [LARGE SCALE GENOMIC DNA]</scope>
</reference>
<name>A0A383R7W8_PAEAL</name>
<sequence>MSFSKKDEQNGRFYLMNRGFLIECLLSKLLLYTEDSPTMGDWGARQDEELSGSTARANHNWRWCNGDVFVSTWVSCWYFV</sequence>
<evidence type="ECO:0000313" key="2">
    <source>
        <dbReference type="Proteomes" id="UP000304148"/>
    </source>
</evidence>
<dbReference type="Proteomes" id="UP000304148">
    <property type="component" value="Chromosome"/>
</dbReference>
<proteinExistence type="predicted"/>